<evidence type="ECO:0000313" key="3">
    <source>
        <dbReference type="Proteomes" id="UP001163846"/>
    </source>
</evidence>
<protein>
    <submittedName>
        <fullName evidence="2">Uncharacterized protein</fullName>
    </submittedName>
</protein>
<name>A0AA38PM67_9AGAR</name>
<dbReference type="EMBL" id="MU805936">
    <property type="protein sequence ID" value="KAJ3845449.1"/>
    <property type="molecule type" value="Genomic_DNA"/>
</dbReference>
<keyword evidence="1" id="KW-0732">Signal</keyword>
<sequence length="208" mass="23259">MKIPSIINAAFALASLSFPLLSPITVNAAPINDGTQTAISNTKESSKRTDIGYAYYDPDLFTECQKYKKKQSYTPVGDPYARLSPVPGHDASMGDPPEKDWCECIFDANLEKALEFSTQPNVALVYEAREQKIKSKHDTVLFTGPVENGIPHAIVFEQVFKDLDIQVQCHERHTATDIISYDEWPIKDWPKDSKTGKKIPVRAPMTLV</sequence>
<feature type="chain" id="PRO_5041261583" evidence="1">
    <location>
        <begin position="29"/>
        <end position="208"/>
    </location>
</feature>
<gene>
    <name evidence="2" type="ORF">F5878DRAFT_125865</name>
</gene>
<organism evidence="2 3">
    <name type="scientific">Lentinula raphanica</name>
    <dbReference type="NCBI Taxonomy" id="153919"/>
    <lineage>
        <taxon>Eukaryota</taxon>
        <taxon>Fungi</taxon>
        <taxon>Dikarya</taxon>
        <taxon>Basidiomycota</taxon>
        <taxon>Agaricomycotina</taxon>
        <taxon>Agaricomycetes</taxon>
        <taxon>Agaricomycetidae</taxon>
        <taxon>Agaricales</taxon>
        <taxon>Marasmiineae</taxon>
        <taxon>Omphalotaceae</taxon>
        <taxon>Lentinula</taxon>
    </lineage>
</organism>
<evidence type="ECO:0000313" key="2">
    <source>
        <dbReference type="EMBL" id="KAJ3845449.1"/>
    </source>
</evidence>
<evidence type="ECO:0000256" key="1">
    <source>
        <dbReference type="SAM" id="SignalP"/>
    </source>
</evidence>
<accession>A0AA38PM67</accession>
<reference evidence="2" key="1">
    <citation type="submission" date="2022-08" db="EMBL/GenBank/DDBJ databases">
        <authorList>
            <consortium name="DOE Joint Genome Institute"/>
            <person name="Min B."/>
            <person name="Riley R."/>
            <person name="Sierra-Patev S."/>
            <person name="Naranjo-Ortiz M."/>
            <person name="Looney B."/>
            <person name="Konkel Z."/>
            <person name="Slot J.C."/>
            <person name="Sakamoto Y."/>
            <person name="Steenwyk J.L."/>
            <person name="Rokas A."/>
            <person name="Carro J."/>
            <person name="Camarero S."/>
            <person name="Ferreira P."/>
            <person name="Molpeceres G."/>
            <person name="Ruiz-Duenas F.J."/>
            <person name="Serrano A."/>
            <person name="Henrissat B."/>
            <person name="Drula E."/>
            <person name="Hughes K.W."/>
            <person name="Mata J.L."/>
            <person name="Ishikawa N.K."/>
            <person name="Vargas-Isla R."/>
            <person name="Ushijima S."/>
            <person name="Smith C.A."/>
            <person name="Ahrendt S."/>
            <person name="Andreopoulos W."/>
            <person name="He G."/>
            <person name="Labutti K."/>
            <person name="Lipzen A."/>
            <person name="Ng V."/>
            <person name="Sandor L."/>
            <person name="Barry K."/>
            <person name="Martinez A.T."/>
            <person name="Xiao Y."/>
            <person name="Gibbons J.G."/>
            <person name="Terashima K."/>
            <person name="Hibbett D.S."/>
            <person name="Grigoriev I.V."/>
        </authorList>
    </citation>
    <scope>NUCLEOTIDE SEQUENCE</scope>
    <source>
        <strain evidence="2">TFB9207</strain>
    </source>
</reference>
<comment type="caution">
    <text evidence="2">The sequence shown here is derived from an EMBL/GenBank/DDBJ whole genome shotgun (WGS) entry which is preliminary data.</text>
</comment>
<dbReference type="AlphaFoldDB" id="A0AA38PM67"/>
<keyword evidence="3" id="KW-1185">Reference proteome</keyword>
<feature type="signal peptide" evidence="1">
    <location>
        <begin position="1"/>
        <end position="28"/>
    </location>
</feature>
<dbReference type="Proteomes" id="UP001163846">
    <property type="component" value="Unassembled WGS sequence"/>
</dbReference>
<proteinExistence type="predicted"/>